<keyword evidence="2" id="KW-1185">Reference proteome</keyword>
<dbReference type="Proteomes" id="UP000805193">
    <property type="component" value="Unassembled WGS sequence"/>
</dbReference>
<evidence type="ECO:0000313" key="2">
    <source>
        <dbReference type="Proteomes" id="UP000805193"/>
    </source>
</evidence>
<name>A0AC60PA76_IXOPE</name>
<dbReference type="EMBL" id="JABSTQ010010963">
    <property type="protein sequence ID" value="KAG0416300.1"/>
    <property type="molecule type" value="Genomic_DNA"/>
</dbReference>
<protein>
    <submittedName>
        <fullName evidence="1">Uncharacterized protein</fullName>
    </submittedName>
</protein>
<reference evidence="1 2" key="1">
    <citation type="journal article" date="2020" name="Cell">
        <title>Large-Scale Comparative Analyses of Tick Genomes Elucidate Their Genetic Diversity and Vector Capacities.</title>
        <authorList>
            <consortium name="Tick Genome and Microbiome Consortium (TIGMIC)"/>
            <person name="Jia N."/>
            <person name="Wang J."/>
            <person name="Shi W."/>
            <person name="Du L."/>
            <person name="Sun Y."/>
            <person name="Zhan W."/>
            <person name="Jiang J.F."/>
            <person name="Wang Q."/>
            <person name="Zhang B."/>
            <person name="Ji P."/>
            <person name="Bell-Sakyi L."/>
            <person name="Cui X.M."/>
            <person name="Yuan T.T."/>
            <person name="Jiang B.G."/>
            <person name="Yang W.F."/>
            <person name="Lam T.T."/>
            <person name="Chang Q.C."/>
            <person name="Ding S.J."/>
            <person name="Wang X.J."/>
            <person name="Zhu J.G."/>
            <person name="Ruan X.D."/>
            <person name="Zhao L."/>
            <person name="Wei J.T."/>
            <person name="Ye R.Z."/>
            <person name="Que T.C."/>
            <person name="Du C.H."/>
            <person name="Zhou Y.H."/>
            <person name="Cheng J.X."/>
            <person name="Dai P.F."/>
            <person name="Guo W.B."/>
            <person name="Han X.H."/>
            <person name="Huang E.J."/>
            <person name="Li L.F."/>
            <person name="Wei W."/>
            <person name="Gao Y.C."/>
            <person name="Liu J.Z."/>
            <person name="Shao H.Z."/>
            <person name="Wang X."/>
            <person name="Wang C.C."/>
            <person name="Yang T.C."/>
            <person name="Huo Q.B."/>
            <person name="Li W."/>
            <person name="Chen H.Y."/>
            <person name="Chen S.E."/>
            <person name="Zhou L.G."/>
            <person name="Ni X.B."/>
            <person name="Tian J.H."/>
            <person name="Sheng Y."/>
            <person name="Liu T."/>
            <person name="Pan Y.S."/>
            <person name="Xia L.Y."/>
            <person name="Li J."/>
            <person name="Zhao F."/>
            <person name="Cao W.C."/>
        </authorList>
    </citation>
    <scope>NUCLEOTIDE SEQUENCE [LARGE SCALE GENOMIC DNA]</scope>
    <source>
        <strain evidence="1">Iper-2018</strain>
    </source>
</reference>
<sequence length="699" mass="78511">MPRYCAAQDCSNSVWYSGRPAHKFPSEPTLLKLWIRAARPSQPTWKPAKGDCLCTEHFEDDDYKTSPKLLQRMGLPVKKAYLKPGVVPSLFTRKRKRERHSGAVEKRRRKEAPLDWMLPEGLTLSPQPPVPRQPAPPPDPPQLPTIDNELPSAGQEESVEECPTELPEPHVEADSLYLPSDASFLMMMSDTGFLRDAQQDTACDSAPSQHESRSIDYVSERKFIVFESCLDELLGNCPECTALCRITEKKIKGTCLRVQRMCNNGHQHTWTSQPSVNRRALGNVLFAAATLFSGSIVKKVLRLLRQMGVACFSYETYFKIQGAFLLPAIRQVWNRKQNELFEQASGRELVLAGDGRSDSPGHSAKYGTYTVVDVSTNKVLHVETVQSNETKGSWAMELEGLKRTLMICEANGLTVGGIITDRHSMIKSFLAKLHPQIRHMFDCWHVAKGIKKRLVSAGKLKSLVGLQDWVQATVKHLYWCAESSDGAPDEILPKWTSLVGHVADLHEHANPLYPRCQHGDLGKKKWLPEGNVLLHPGLQAHEKLKSIVLSKPLLKDIPHLSTSAQTYATECFHSTVIQFAPKSTHFGYESMQARVYVAALHFNENGDRPQATTKEGKKRFLVKRPKQTKRPIASPMKGPCTYAYVQELMKETLAMNCHYPSYRAARKANSIEAPPSLSSGFERPNKDLLISSHRSRFNC</sequence>
<proteinExistence type="predicted"/>
<gene>
    <name evidence="1" type="ORF">HPB47_006516</name>
</gene>
<organism evidence="1 2">
    <name type="scientific">Ixodes persulcatus</name>
    <name type="common">Taiga tick</name>
    <dbReference type="NCBI Taxonomy" id="34615"/>
    <lineage>
        <taxon>Eukaryota</taxon>
        <taxon>Metazoa</taxon>
        <taxon>Ecdysozoa</taxon>
        <taxon>Arthropoda</taxon>
        <taxon>Chelicerata</taxon>
        <taxon>Arachnida</taxon>
        <taxon>Acari</taxon>
        <taxon>Parasitiformes</taxon>
        <taxon>Ixodida</taxon>
        <taxon>Ixodoidea</taxon>
        <taxon>Ixodidae</taxon>
        <taxon>Ixodinae</taxon>
        <taxon>Ixodes</taxon>
    </lineage>
</organism>
<evidence type="ECO:0000313" key="1">
    <source>
        <dbReference type="EMBL" id="KAG0416300.1"/>
    </source>
</evidence>
<comment type="caution">
    <text evidence="1">The sequence shown here is derived from an EMBL/GenBank/DDBJ whole genome shotgun (WGS) entry which is preliminary data.</text>
</comment>
<accession>A0AC60PA76</accession>